<dbReference type="KEGG" id="jag:GJA_586"/>
<dbReference type="SUPFAM" id="SSF51182">
    <property type="entry name" value="RmlC-like cupins"/>
    <property type="match status" value="1"/>
</dbReference>
<dbReference type="RefSeq" id="WP_051780201.1">
    <property type="nucleotide sequence ID" value="NZ_BCTH01000049.1"/>
</dbReference>
<dbReference type="PIRSF" id="PIRSF037087">
    <property type="entry name" value="UCP037087"/>
    <property type="match status" value="1"/>
</dbReference>
<gene>
    <name evidence="2" type="ORF">GJA_586</name>
</gene>
<dbReference type="OrthoDB" id="3620182at2"/>
<feature type="domain" description="Cupin type-2" evidence="1">
    <location>
        <begin position="52"/>
        <end position="122"/>
    </location>
</feature>
<reference evidence="2 3" key="1">
    <citation type="journal article" date="2015" name="Genome Announc.">
        <title>Genome Sequence of Mushroom Soft-Rot Pathogen Janthinobacterium agaricidamnosum.</title>
        <authorList>
            <person name="Graupner K."/>
            <person name="Lackner G."/>
            <person name="Hertweck C."/>
        </authorList>
    </citation>
    <scope>NUCLEOTIDE SEQUENCE [LARGE SCALE GENOMIC DNA]</scope>
    <source>
        <strain evidence="3">NBRC 102515 / DSM 9628</strain>
    </source>
</reference>
<evidence type="ECO:0000313" key="2">
    <source>
        <dbReference type="EMBL" id="CDG81245.1"/>
    </source>
</evidence>
<evidence type="ECO:0000259" key="1">
    <source>
        <dbReference type="Pfam" id="PF07883"/>
    </source>
</evidence>
<dbReference type="HOGENOM" id="CLU_090057_0_0_4"/>
<dbReference type="EMBL" id="HG322949">
    <property type="protein sequence ID" value="CDG81245.1"/>
    <property type="molecule type" value="Genomic_DNA"/>
</dbReference>
<dbReference type="CDD" id="cd02210">
    <property type="entry name" value="cupin_BLR2406-like"/>
    <property type="match status" value="1"/>
</dbReference>
<dbReference type="InterPro" id="IPR017102">
    <property type="entry name" value="UCP037087"/>
</dbReference>
<dbReference type="InterPro" id="IPR014710">
    <property type="entry name" value="RmlC-like_jellyroll"/>
</dbReference>
<dbReference type="Pfam" id="PF07883">
    <property type="entry name" value="Cupin_2"/>
    <property type="match status" value="1"/>
</dbReference>
<dbReference type="InterPro" id="IPR011051">
    <property type="entry name" value="RmlC_Cupin_sf"/>
</dbReference>
<dbReference type="STRING" id="1349767.GJA_586"/>
<sequence>MTDINQQPGDLPRRGDCKRLRAADSFTGKQGLNYQVGISAQSVGATGIHMQLATLPPGVRGKTHKHAMHETAIYAISGVSAVWYGDRLEHHEQIEAGDFFYIPANMPHLPYNPHASEPAVVLIARTDPNDQESVEMLPQLDLLRQP</sequence>
<dbReference type="eggNOG" id="COG4101">
    <property type="taxonomic scope" value="Bacteria"/>
</dbReference>
<organism evidence="2 3">
    <name type="scientific">Janthinobacterium agaricidamnosum NBRC 102515 = DSM 9628</name>
    <dbReference type="NCBI Taxonomy" id="1349767"/>
    <lineage>
        <taxon>Bacteria</taxon>
        <taxon>Pseudomonadati</taxon>
        <taxon>Pseudomonadota</taxon>
        <taxon>Betaproteobacteria</taxon>
        <taxon>Burkholderiales</taxon>
        <taxon>Oxalobacteraceae</taxon>
        <taxon>Janthinobacterium</taxon>
    </lineage>
</organism>
<accession>W0V0U8</accession>
<dbReference type="InterPro" id="IPR013096">
    <property type="entry name" value="Cupin_2"/>
</dbReference>
<name>W0V0U8_9BURK</name>
<dbReference type="AlphaFoldDB" id="W0V0U8"/>
<keyword evidence="3" id="KW-1185">Reference proteome</keyword>
<evidence type="ECO:0000313" key="3">
    <source>
        <dbReference type="Proteomes" id="UP000027604"/>
    </source>
</evidence>
<protein>
    <submittedName>
        <fullName evidence="2">Cupin domain protein</fullName>
    </submittedName>
</protein>
<dbReference type="Gene3D" id="2.60.120.10">
    <property type="entry name" value="Jelly Rolls"/>
    <property type="match status" value="1"/>
</dbReference>
<proteinExistence type="predicted"/>
<dbReference type="PATRIC" id="fig|1349767.4.peg.2302"/>
<dbReference type="Proteomes" id="UP000027604">
    <property type="component" value="Chromosome I"/>
</dbReference>